<evidence type="ECO:0000256" key="1">
    <source>
        <dbReference type="SAM" id="Phobius"/>
    </source>
</evidence>
<name>A0AA39J270_ARMTA</name>
<evidence type="ECO:0000313" key="3">
    <source>
        <dbReference type="Proteomes" id="UP001175211"/>
    </source>
</evidence>
<proteinExistence type="predicted"/>
<keyword evidence="3" id="KW-1185">Reference proteome</keyword>
<dbReference type="GeneID" id="85365435"/>
<dbReference type="RefSeq" id="XP_060321814.1">
    <property type="nucleotide sequence ID" value="XM_060481887.1"/>
</dbReference>
<evidence type="ECO:0000313" key="2">
    <source>
        <dbReference type="EMBL" id="KAK0434767.1"/>
    </source>
</evidence>
<reference evidence="2" key="1">
    <citation type="submission" date="2023-06" db="EMBL/GenBank/DDBJ databases">
        <authorList>
            <consortium name="Lawrence Berkeley National Laboratory"/>
            <person name="Ahrendt S."/>
            <person name="Sahu N."/>
            <person name="Indic B."/>
            <person name="Wong-Bajracharya J."/>
            <person name="Merenyi Z."/>
            <person name="Ke H.-M."/>
            <person name="Monk M."/>
            <person name="Kocsube S."/>
            <person name="Drula E."/>
            <person name="Lipzen A."/>
            <person name="Balint B."/>
            <person name="Henrissat B."/>
            <person name="Andreopoulos B."/>
            <person name="Martin F.M."/>
            <person name="Harder C.B."/>
            <person name="Rigling D."/>
            <person name="Ford K.L."/>
            <person name="Foster G.D."/>
            <person name="Pangilinan J."/>
            <person name="Papanicolaou A."/>
            <person name="Barry K."/>
            <person name="LaButti K."/>
            <person name="Viragh M."/>
            <person name="Koriabine M."/>
            <person name="Yan M."/>
            <person name="Riley R."/>
            <person name="Champramary S."/>
            <person name="Plett K.L."/>
            <person name="Tsai I.J."/>
            <person name="Slot J."/>
            <person name="Sipos G."/>
            <person name="Plett J."/>
            <person name="Nagy L.G."/>
            <person name="Grigoriev I.V."/>
        </authorList>
    </citation>
    <scope>NUCLEOTIDE SEQUENCE</scope>
    <source>
        <strain evidence="2">CCBAS 213</strain>
    </source>
</reference>
<accession>A0AA39J270</accession>
<keyword evidence="1" id="KW-1133">Transmembrane helix</keyword>
<comment type="caution">
    <text evidence="2">The sequence shown here is derived from an EMBL/GenBank/DDBJ whole genome shotgun (WGS) entry which is preliminary data.</text>
</comment>
<evidence type="ECO:0008006" key="4">
    <source>
        <dbReference type="Google" id="ProtNLM"/>
    </source>
</evidence>
<keyword evidence="1" id="KW-0812">Transmembrane</keyword>
<dbReference type="AlphaFoldDB" id="A0AA39J270"/>
<dbReference type="EMBL" id="JAUEPS010000175">
    <property type="protein sequence ID" value="KAK0434767.1"/>
    <property type="molecule type" value="Genomic_DNA"/>
</dbReference>
<feature type="transmembrane region" description="Helical" evidence="1">
    <location>
        <begin position="188"/>
        <end position="207"/>
    </location>
</feature>
<protein>
    <recommendedName>
        <fullName evidence="4">EF-hand domain-containing protein</fullName>
    </recommendedName>
</protein>
<gene>
    <name evidence="2" type="ORF">EV420DRAFT_377520</name>
</gene>
<dbReference type="Proteomes" id="UP001175211">
    <property type="component" value="Unassembled WGS sequence"/>
</dbReference>
<keyword evidence="1" id="KW-0472">Membrane</keyword>
<sequence>MVHSWFAQASQLYRSSDWSSFGRTYLQRDLVFNILVEIMDFEKWKDCQLSDTFMADQSTVYISIWAPCTDQQTGKIQPPVISFCMDSDPTGLLSRAEVEDMLDLEITLEAWWWECMLPQKQLSTIQEINALCGFDPALGGTDIREYFDLLSLQLSSCEETDDPVKDDLKSDGGQVQALHAKSRNNCMFLLPQIAIALAVAVLSSMLYHF</sequence>
<organism evidence="2 3">
    <name type="scientific">Armillaria tabescens</name>
    <name type="common">Ringless honey mushroom</name>
    <name type="synonym">Agaricus tabescens</name>
    <dbReference type="NCBI Taxonomy" id="1929756"/>
    <lineage>
        <taxon>Eukaryota</taxon>
        <taxon>Fungi</taxon>
        <taxon>Dikarya</taxon>
        <taxon>Basidiomycota</taxon>
        <taxon>Agaricomycotina</taxon>
        <taxon>Agaricomycetes</taxon>
        <taxon>Agaricomycetidae</taxon>
        <taxon>Agaricales</taxon>
        <taxon>Marasmiineae</taxon>
        <taxon>Physalacriaceae</taxon>
        <taxon>Desarmillaria</taxon>
    </lineage>
</organism>